<dbReference type="GeneID" id="25989004"/>
<dbReference type="PANTHER" id="PTHR20963">
    <property type="entry name" value="MULTIPLE INOSITOL POLYPHOSPHATE PHOSPHATASE-RELATED"/>
    <property type="match status" value="1"/>
</dbReference>
<evidence type="ECO:0000256" key="1">
    <source>
        <dbReference type="ARBA" id="ARBA00022801"/>
    </source>
</evidence>
<comment type="caution">
    <text evidence="4">The sequence shown here is derived from an EMBL/GenBank/DDBJ whole genome shotgun (WGS) entry which is preliminary data.</text>
</comment>
<dbReference type="InterPro" id="IPR000560">
    <property type="entry name" value="His_Pase_clade-2"/>
</dbReference>
<dbReference type="KEGG" id="tasa:A1Q1_05492"/>
<feature type="compositionally biased region" description="Basic residues" evidence="2">
    <location>
        <begin position="101"/>
        <end position="111"/>
    </location>
</feature>
<proteinExistence type="predicted"/>
<gene>
    <name evidence="4" type="ORF">A1Q1_05492</name>
</gene>
<organism evidence="4 5">
    <name type="scientific">Trichosporon asahii var. asahii (strain ATCC 90039 / CBS 2479 / JCM 2466 / KCTC 7840 / NBRC 103889/ NCYC 2677 / UAMH 7654)</name>
    <name type="common">Yeast</name>
    <dbReference type="NCBI Taxonomy" id="1186058"/>
    <lineage>
        <taxon>Eukaryota</taxon>
        <taxon>Fungi</taxon>
        <taxon>Dikarya</taxon>
        <taxon>Basidiomycota</taxon>
        <taxon>Agaricomycotina</taxon>
        <taxon>Tremellomycetes</taxon>
        <taxon>Trichosporonales</taxon>
        <taxon>Trichosporonaceae</taxon>
        <taxon>Trichosporon</taxon>
    </lineage>
</organism>
<dbReference type="EMBL" id="ALBS01000030">
    <property type="protein sequence ID" value="EJT52282.1"/>
    <property type="molecule type" value="Genomic_DNA"/>
</dbReference>
<evidence type="ECO:0000256" key="3">
    <source>
        <dbReference type="SAM" id="SignalP"/>
    </source>
</evidence>
<reference evidence="4 5" key="1">
    <citation type="journal article" date="2012" name="Eukaryot. Cell">
        <title>Draft genome sequence of CBS 2479, the standard type strain of Trichosporon asahii.</title>
        <authorList>
            <person name="Yang R.Y."/>
            <person name="Li H.T."/>
            <person name="Zhu H."/>
            <person name="Zhou G.P."/>
            <person name="Wang M."/>
            <person name="Wang L."/>
        </authorList>
    </citation>
    <scope>NUCLEOTIDE SEQUENCE [LARGE SCALE GENOMIC DNA]</scope>
    <source>
        <strain evidence="5">ATCC 90039 / CBS 2479 / JCM 2466 / KCTC 7840 / NCYC 2677 / UAMH 7654</strain>
    </source>
</reference>
<dbReference type="CDD" id="cd07061">
    <property type="entry name" value="HP_HAP_like"/>
    <property type="match status" value="1"/>
</dbReference>
<sequence length="491" mass="53296">MLSLILTALLSTASAAPAGIVGSTYADVYPPGSTTVDRGLFPDRTVVGYPHVTRTGAQPYAIVTSPADQFPKVQQAFGPVVLPEARSSRGGKGKNSDNGNGKKKGKGKKDKAGHLKASGDLAFLNNWTYKLGSDILVPFGRQQLYELGVRSRIAYGHLLNDFTERGELPVFRTGSIDRMVETMEAFGQGFFGRDSQKQFSMSIAIEEKGINATVYPGGGTCPNSDRDVVASKLGMAEYVNRTFAGTAKRLQKDLEGYTITPGDVHTLMSLCSYETLALGYSAFCPLFTHDEFLDYQYAWDIMFFYGNGPGGQTTAAQGKGWVQEFLARLTHTPIEGYDSSTNSTLDGNPETFPLNQSIYADASHDSYIMSTFTAMNLPIHGGALPLDKRVDGRVFTSSALVPFNTNFVAQVLSCEGMEGQQIRFIINDAVVPLHEKYDGCEEDEDGICSLHAVVEALQKRVAEIDYTASCRGDITNITDTAQLKDSNGLPY</sequence>
<evidence type="ECO:0000313" key="4">
    <source>
        <dbReference type="EMBL" id="EJT52282.1"/>
    </source>
</evidence>
<protein>
    <submittedName>
        <fullName evidence="4">Acid phosphatase</fullName>
    </submittedName>
</protein>
<keyword evidence="1" id="KW-0378">Hydrolase</keyword>
<feature type="signal peptide" evidence="3">
    <location>
        <begin position="1"/>
        <end position="15"/>
    </location>
</feature>
<dbReference type="SUPFAM" id="SSF53254">
    <property type="entry name" value="Phosphoglycerate mutase-like"/>
    <property type="match status" value="1"/>
</dbReference>
<dbReference type="GO" id="GO:0003993">
    <property type="term" value="F:acid phosphatase activity"/>
    <property type="evidence" value="ECO:0007669"/>
    <property type="project" value="TreeGrafter"/>
</dbReference>
<evidence type="ECO:0000256" key="2">
    <source>
        <dbReference type="SAM" id="MobiDB-lite"/>
    </source>
</evidence>
<dbReference type="PANTHER" id="PTHR20963:SF55">
    <property type="entry name" value="PHOSPHATASE, PUTATIVE-RELATED"/>
    <property type="match status" value="1"/>
</dbReference>
<evidence type="ECO:0000313" key="5">
    <source>
        <dbReference type="Proteomes" id="UP000002748"/>
    </source>
</evidence>
<feature type="region of interest" description="Disordered" evidence="2">
    <location>
        <begin position="84"/>
        <end position="113"/>
    </location>
</feature>
<dbReference type="Gene3D" id="3.40.50.1240">
    <property type="entry name" value="Phosphoglycerate mutase-like"/>
    <property type="match status" value="1"/>
</dbReference>
<feature type="chain" id="PRO_5012249155" evidence="3">
    <location>
        <begin position="16"/>
        <end position="491"/>
    </location>
</feature>
<dbReference type="Pfam" id="PF00328">
    <property type="entry name" value="His_Phos_2"/>
    <property type="match status" value="1"/>
</dbReference>
<accession>J6FAR2</accession>
<dbReference type="OrthoDB" id="6509975at2759"/>
<name>J6FAR2_TRIAS</name>
<dbReference type="Proteomes" id="UP000002748">
    <property type="component" value="Unassembled WGS sequence"/>
</dbReference>
<dbReference type="AlphaFoldDB" id="J6FAR2"/>
<dbReference type="InterPro" id="IPR029033">
    <property type="entry name" value="His_PPase_superfam"/>
</dbReference>
<dbReference type="VEuPathDB" id="FungiDB:A1Q1_05492"/>
<keyword evidence="3" id="KW-0732">Signal</keyword>
<dbReference type="RefSeq" id="XP_014183605.1">
    <property type="nucleotide sequence ID" value="XM_014328130.1"/>
</dbReference>
<dbReference type="HOGENOM" id="CLU_020880_2_2_1"/>